<name>A0A3S3M604_9MAGN</name>
<accession>A0A3S3M604</accession>
<dbReference type="PANTHER" id="PTHR46033">
    <property type="entry name" value="PROTEIN MAIN-LIKE 2"/>
    <property type="match status" value="1"/>
</dbReference>
<dbReference type="GO" id="GO:0010073">
    <property type="term" value="P:meristem maintenance"/>
    <property type="evidence" value="ECO:0007669"/>
    <property type="project" value="InterPro"/>
</dbReference>
<dbReference type="Gene3D" id="1.10.418.20">
    <property type="match status" value="1"/>
</dbReference>
<gene>
    <name evidence="3" type="ORF">CKAN_00617800</name>
</gene>
<keyword evidence="4" id="KW-1185">Reference proteome</keyword>
<dbReference type="EMBL" id="QPKB01000002">
    <property type="protein sequence ID" value="RWR77679.1"/>
    <property type="molecule type" value="Genomic_DNA"/>
</dbReference>
<dbReference type="InterPro" id="IPR044824">
    <property type="entry name" value="MAIN-like"/>
</dbReference>
<dbReference type="SUPFAM" id="SSF54001">
    <property type="entry name" value="Cysteine proteinases"/>
    <property type="match status" value="1"/>
</dbReference>
<protein>
    <submittedName>
        <fullName evidence="3">Protein MAIN-LIKE 2-like protein</fullName>
    </submittedName>
</protein>
<dbReference type="AlphaFoldDB" id="A0A3S3M604"/>
<dbReference type="InterPro" id="IPR019557">
    <property type="entry name" value="AminoTfrase-like_pln_mobile"/>
</dbReference>
<proteinExistence type="predicted"/>
<dbReference type="PANTHER" id="PTHR46033:SF8">
    <property type="entry name" value="PROTEIN MAINTENANCE OF MERISTEMS-LIKE"/>
    <property type="match status" value="1"/>
</dbReference>
<dbReference type="Proteomes" id="UP000283530">
    <property type="component" value="Unassembled WGS sequence"/>
</dbReference>
<sequence>MKLRVPRDLAVDENLNKRGVFLMFRCQGFHFLYTHFSLEQLWSPPTSASTAAPAPRPPTNYGPLPHVFVEESNNANENATVNLLSEQETHISSAIYNGIELGTYRCIPTNPDYGTWHLNERQLEYVRMSGLYHLAQMRWIRIDHALITGLVERWRPETNTFHLPIGEVTVTLEDVAYIYGLPINGPAVTGTTFPSANVADVCEELLGLRPQMGVDFNGISIKYTWLEQHFRIQADQGNNKKKKKKLSAEQEVYNTIAYLFFLVSGQINSNASSSRGPAYALELFRDFKPYAWAPACLANLYRMLNKGVRWAVLKKIDVGSDGKPVGIDPTDESDAFEHTFKSLLGPLQLLQFDWQPYKRLGKAFLKRVPKEDRYLFTCSAPLIFFWVLKRHNTGRVMKQFDLRQVVPPPFVAALPRAERIEKVVTNYSIVYSADIKLWEKRYNNVLHGKKSSKVKHNGEYMAWYSLNTIMHMGRPRQDDAPKAAVPKEIGEHEPVVSQKRVFELFHHIERSCSRAMDKNPASSMDRFITSLRGKMRKFKSAVEATFDQYTETCSSSQSDEEKQLVLVPRHAVHKKLASKSPAKKKKRGRMPQPQPLNIDDSPLKASPPKNHVEEPKLHDEFVYAPPDEDVSNVPIEDLFSTSPCPEVFTTPPPVQQRSIVVARSPATIESLVSRLKNLPRTRKFPDNKLMGFQHSITQFEYVLSELDKEILDGFYKYYNSRKTELDAICSMVKSDTLYALLEEDTLLDTNVIYYYFDCIRSSCKDAYLVDPSICRLWLTQRFGDYGWGEPWVWTNVTKTDIPYQQNGTDCGFFAIGYAEHCIHRRPIRSPRLTFPTTDRRF</sequence>
<evidence type="ECO:0000256" key="1">
    <source>
        <dbReference type="SAM" id="MobiDB-lite"/>
    </source>
</evidence>
<evidence type="ECO:0000313" key="3">
    <source>
        <dbReference type="EMBL" id="RWR77679.1"/>
    </source>
</evidence>
<feature type="domain" description="Aminotransferase-like plant mobile" evidence="2">
    <location>
        <begin position="130"/>
        <end position="306"/>
    </location>
</feature>
<feature type="domain" description="Aminotransferase-like plant mobile" evidence="2">
    <location>
        <begin position="340"/>
        <end position="464"/>
    </location>
</feature>
<reference evidence="3 4" key="1">
    <citation type="journal article" date="2019" name="Nat. Plants">
        <title>Stout camphor tree genome fills gaps in understanding of flowering plant genome evolution.</title>
        <authorList>
            <person name="Chaw S.M."/>
            <person name="Liu Y.C."/>
            <person name="Wu Y.W."/>
            <person name="Wang H.Y."/>
            <person name="Lin C.I."/>
            <person name="Wu C.S."/>
            <person name="Ke H.M."/>
            <person name="Chang L.Y."/>
            <person name="Hsu C.Y."/>
            <person name="Yang H.T."/>
            <person name="Sudianto E."/>
            <person name="Hsu M.H."/>
            <person name="Wu K.P."/>
            <person name="Wang L.N."/>
            <person name="Leebens-Mack J.H."/>
            <person name="Tsai I.J."/>
        </authorList>
    </citation>
    <scope>NUCLEOTIDE SEQUENCE [LARGE SCALE GENOMIC DNA]</scope>
    <source>
        <strain evidence="4">cv. Chaw 1501</strain>
        <tissue evidence="3">Young leaves</tissue>
    </source>
</reference>
<dbReference type="Pfam" id="PF10536">
    <property type="entry name" value="PMD"/>
    <property type="match status" value="2"/>
</dbReference>
<feature type="region of interest" description="Disordered" evidence="1">
    <location>
        <begin position="551"/>
        <end position="615"/>
    </location>
</feature>
<comment type="caution">
    <text evidence="3">The sequence shown here is derived from an EMBL/GenBank/DDBJ whole genome shotgun (WGS) entry which is preliminary data.</text>
</comment>
<dbReference type="InterPro" id="IPR038765">
    <property type="entry name" value="Papain-like_cys_pep_sf"/>
</dbReference>
<feature type="compositionally biased region" description="Basic residues" evidence="1">
    <location>
        <begin position="570"/>
        <end position="589"/>
    </location>
</feature>
<evidence type="ECO:0000259" key="2">
    <source>
        <dbReference type="Pfam" id="PF10536"/>
    </source>
</evidence>
<evidence type="ECO:0000313" key="4">
    <source>
        <dbReference type="Proteomes" id="UP000283530"/>
    </source>
</evidence>
<organism evidence="3 4">
    <name type="scientific">Cinnamomum micranthum f. kanehirae</name>
    <dbReference type="NCBI Taxonomy" id="337451"/>
    <lineage>
        <taxon>Eukaryota</taxon>
        <taxon>Viridiplantae</taxon>
        <taxon>Streptophyta</taxon>
        <taxon>Embryophyta</taxon>
        <taxon>Tracheophyta</taxon>
        <taxon>Spermatophyta</taxon>
        <taxon>Magnoliopsida</taxon>
        <taxon>Magnoliidae</taxon>
        <taxon>Laurales</taxon>
        <taxon>Lauraceae</taxon>
        <taxon>Cinnamomum</taxon>
    </lineage>
</organism>